<dbReference type="EMBL" id="BMLB01000003">
    <property type="protein sequence ID" value="GGK68855.1"/>
    <property type="molecule type" value="Genomic_DNA"/>
</dbReference>
<proteinExistence type="predicted"/>
<accession>A0ABQ2F787</accession>
<reference evidence="2" key="1">
    <citation type="journal article" date="2019" name="Int. J. Syst. Evol. Microbiol.">
        <title>The Global Catalogue of Microorganisms (GCM) 10K type strain sequencing project: providing services to taxonomists for standard genome sequencing and annotation.</title>
        <authorList>
            <consortium name="The Broad Institute Genomics Platform"/>
            <consortium name="The Broad Institute Genome Sequencing Center for Infectious Disease"/>
            <person name="Wu L."/>
            <person name="Ma J."/>
        </authorList>
    </citation>
    <scope>NUCLEOTIDE SEQUENCE [LARGE SCALE GENOMIC DNA]</scope>
    <source>
        <strain evidence="2">CGMCC 1.5362</strain>
    </source>
</reference>
<comment type="caution">
    <text evidence="1">The sequence shown here is derived from an EMBL/GenBank/DDBJ whole genome shotgun (WGS) entry which is preliminary data.</text>
</comment>
<dbReference type="Proteomes" id="UP000662111">
    <property type="component" value="Unassembled WGS sequence"/>
</dbReference>
<gene>
    <name evidence="1" type="ORF">GCM10011509_16560</name>
</gene>
<evidence type="ECO:0000313" key="2">
    <source>
        <dbReference type="Proteomes" id="UP000662111"/>
    </source>
</evidence>
<dbReference type="RefSeq" id="WP_022921483.1">
    <property type="nucleotide sequence ID" value="NZ_BMLB01000003.1"/>
</dbReference>
<organism evidence="1 2">
    <name type="scientific">Ornithinimicrobium pekingense</name>
    <dbReference type="NCBI Taxonomy" id="384677"/>
    <lineage>
        <taxon>Bacteria</taxon>
        <taxon>Bacillati</taxon>
        <taxon>Actinomycetota</taxon>
        <taxon>Actinomycetes</taxon>
        <taxon>Micrococcales</taxon>
        <taxon>Ornithinimicrobiaceae</taxon>
        <taxon>Ornithinimicrobium</taxon>
    </lineage>
</organism>
<protein>
    <submittedName>
        <fullName evidence="1">Uncharacterized protein</fullName>
    </submittedName>
</protein>
<evidence type="ECO:0000313" key="1">
    <source>
        <dbReference type="EMBL" id="GGK68855.1"/>
    </source>
</evidence>
<name>A0ABQ2F787_9MICO</name>
<keyword evidence="2" id="KW-1185">Reference proteome</keyword>
<sequence>MSVPPSVPSPPPDHGDGGRAVVALVLARTTEAVDAVAGRLTEAGFACGPASGPTFAVEAPVATFEDTFGVAPVPAADGGWTTEVGDELPLSGLPEDLQRELVAVALERPAELHGPEPT</sequence>